<dbReference type="PRINTS" id="PR00834">
    <property type="entry name" value="PROTEASES2C"/>
</dbReference>
<feature type="domain" description="PDZ" evidence="4">
    <location>
        <begin position="584"/>
        <end position="618"/>
    </location>
</feature>
<dbReference type="InterPro" id="IPR001478">
    <property type="entry name" value="PDZ"/>
</dbReference>
<dbReference type="PANTHER" id="PTHR22939:SF129">
    <property type="entry name" value="SERINE PROTEASE HTRA2, MITOCHONDRIAL"/>
    <property type="match status" value="1"/>
</dbReference>
<evidence type="ECO:0000256" key="1">
    <source>
        <dbReference type="ARBA" id="ARBA00010541"/>
    </source>
</evidence>
<gene>
    <name evidence="5" type="ORF">DRP53_01270</name>
</gene>
<keyword evidence="3" id="KW-0378">Hydrolase</keyword>
<dbReference type="AlphaFoldDB" id="A0A660SLB0"/>
<proteinExistence type="inferred from homology"/>
<evidence type="ECO:0000313" key="6">
    <source>
        <dbReference type="Proteomes" id="UP000268469"/>
    </source>
</evidence>
<dbReference type="EMBL" id="QNBE01000007">
    <property type="protein sequence ID" value="RKX71513.1"/>
    <property type="molecule type" value="Genomic_DNA"/>
</dbReference>
<dbReference type="Gene3D" id="2.30.42.10">
    <property type="match status" value="4"/>
</dbReference>
<name>A0A660SLB0_UNCW3</name>
<dbReference type="InterPro" id="IPR001940">
    <property type="entry name" value="Peptidase_S1C"/>
</dbReference>
<dbReference type="InterPro" id="IPR036034">
    <property type="entry name" value="PDZ_sf"/>
</dbReference>
<dbReference type="Pfam" id="PF17820">
    <property type="entry name" value="PDZ_6"/>
    <property type="match status" value="2"/>
</dbReference>
<accession>A0A660SLB0</accession>
<evidence type="ECO:0000259" key="4">
    <source>
        <dbReference type="PROSITE" id="PS50106"/>
    </source>
</evidence>
<keyword evidence="2" id="KW-0645">Protease</keyword>
<dbReference type="SMART" id="SM00228">
    <property type="entry name" value="PDZ"/>
    <property type="match status" value="4"/>
</dbReference>
<dbReference type="Proteomes" id="UP000268469">
    <property type="component" value="Unassembled WGS sequence"/>
</dbReference>
<dbReference type="PANTHER" id="PTHR22939">
    <property type="entry name" value="SERINE PROTEASE FAMILY S1C HTRA-RELATED"/>
    <property type="match status" value="1"/>
</dbReference>
<evidence type="ECO:0000256" key="2">
    <source>
        <dbReference type="ARBA" id="ARBA00022670"/>
    </source>
</evidence>
<comment type="caution">
    <text evidence="5">The sequence shown here is derived from an EMBL/GenBank/DDBJ whole genome shotgun (WGS) entry which is preliminary data.</text>
</comment>
<evidence type="ECO:0000313" key="5">
    <source>
        <dbReference type="EMBL" id="RKX71513.1"/>
    </source>
</evidence>
<dbReference type="PROSITE" id="PS50106">
    <property type="entry name" value="PDZ"/>
    <property type="match status" value="4"/>
</dbReference>
<feature type="domain" description="PDZ" evidence="4">
    <location>
        <begin position="224"/>
        <end position="286"/>
    </location>
</feature>
<dbReference type="InterPro" id="IPR009003">
    <property type="entry name" value="Peptidase_S1_PA"/>
</dbReference>
<dbReference type="GO" id="GO:0004252">
    <property type="term" value="F:serine-type endopeptidase activity"/>
    <property type="evidence" value="ECO:0007669"/>
    <property type="project" value="InterPro"/>
</dbReference>
<organism evidence="5 6">
    <name type="scientific">candidate division WOR-3 bacterium</name>
    <dbReference type="NCBI Taxonomy" id="2052148"/>
    <lineage>
        <taxon>Bacteria</taxon>
        <taxon>Bacteria division WOR-3</taxon>
    </lineage>
</organism>
<protein>
    <recommendedName>
        <fullName evidence="4">PDZ domain-containing protein</fullName>
    </recommendedName>
</protein>
<reference evidence="5 6" key="1">
    <citation type="submission" date="2018-06" db="EMBL/GenBank/DDBJ databases">
        <title>Extensive metabolic versatility and redundancy in microbially diverse, dynamic hydrothermal sediments.</title>
        <authorList>
            <person name="Dombrowski N."/>
            <person name="Teske A."/>
            <person name="Baker B.J."/>
        </authorList>
    </citation>
    <scope>NUCLEOTIDE SEQUENCE [LARGE SCALE GENOMIC DNA]</scope>
    <source>
        <strain evidence="5">B36_G15</strain>
    </source>
</reference>
<dbReference type="InterPro" id="IPR041489">
    <property type="entry name" value="PDZ_6"/>
</dbReference>
<evidence type="ECO:0000256" key="3">
    <source>
        <dbReference type="ARBA" id="ARBA00022801"/>
    </source>
</evidence>
<feature type="domain" description="PDZ" evidence="4">
    <location>
        <begin position="450"/>
        <end position="534"/>
    </location>
</feature>
<dbReference type="Pfam" id="PF13180">
    <property type="entry name" value="PDZ_2"/>
    <property type="match status" value="1"/>
</dbReference>
<dbReference type="SUPFAM" id="SSF50156">
    <property type="entry name" value="PDZ domain-like"/>
    <property type="match status" value="4"/>
</dbReference>
<comment type="similarity">
    <text evidence="1">Belongs to the peptidase S1C family.</text>
</comment>
<dbReference type="SUPFAM" id="SSF50494">
    <property type="entry name" value="Trypsin-like serine proteases"/>
    <property type="match status" value="1"/>
</dbReference>
<dbReference type="Gene3D" id="2.40.10.120">
    <property type="match status" value="1"/>
</dbReference>
<dbReference type="Pfam" id="PF13365">
    <property type="entry name" value="Trypsin_2"/>
    <property type="match status" value="1"/>
</dbReference>
<dbReference type="GO" id="GO:0006508">
    <property type="term" value="P:proteolysis"/>
    <property type="evidence" value="ECO:0007669"/>
    <property type="project" value="UniProtKB-KW"/>
</dbReference>
<sequence>MLSYFFILYFLAITGLRDRVLSAIEKVKPALIRIHVVSVVHRSGREIKRESAGSGVIITSDGYAITNHHVAGRAKRIICTLANQEEVEADLIGTDPLTDISVIKLKGDSFSFARFGNSDEIQVGDYVLAMGSPMALSQSVTMGIVSNTEMVLPGLFWPFNRFTIEGEDVGSIVRWIGHDAPIYGGNSGGPLVNLDGEIIGINEIRLGIGGAIPSNLVKEIAQRLIQSGRIDRAWLGLEIQPRLKGMKRGVLVSGAIEGSPAARAGFQPGDLLIRLGGREVNVNYDEEIPVFNRYVMGLPIGKEVEAVVLRDGKEVRLRVKPTRREYRRGKTYEFKDWGMTGQNLTFLLAKELKRKKRGGVLVTSIRPGGPAQEARPPIEVMDIIVEVDNREVRCVADLEEITKDILRGKDEPVPVLVKFERRGEEYLTVVRVGIAEFIDPGREAKKAWLPVAFQVLTRDIAEALGIPEVTGVRITRVYENTTAAEAGLKVGDIITAINGEEVPASLPEDFEIFPEMIREHEIGEEVLLTILREKRRFERKVKLVAAPKLAREMKRYRDKNFEFSARDITFYDRAEERWDHNQGGVLVTGVSPGGWASLAHLAVGDLIIEVDGHPIRDVEEFERVMRRIADTKPDHVVFRVLRGIHNLFIEIEPKWSKGE</sequence>
<feature type="domain" description="PDZ" evidence="4">
    <location>
        <begin position="341"/>
        <end position="393"/>
    </location>
</feature>